<evidence type="ECO:0000313" key="4">
    <source>
        <dbReference type="RefSeq" id="XP_036354545.1"/>
    </source>
</evidence>
<organism evidence="3 5">
    <name type="scientific">Octopus sinensis</name>
    <name type="common">East Asian common octopus</name>
    <dbReference type="NCBI Taxonomy" id="2607531"/>
    <lineage>
        <taxon>Eukaryota</taxon>
        <taxon>Metazoa</taxon>
        <taxon>Spiralia</taxon>
        <taxon>Lophotrochozoa</taxon>
        <taxon>Mollusca</taxon>
        <taxon>Cephalopoda</taxon>
        <taxon>Coleoidea</taxon>
        <taxon>Octopodiformes</taxon>
        <taxon>Octopoda</taxon>
        <taxon>Incirrata</taxon>
        <taxon>Octopodidae</taxon>
        <taxon>Octopus</taxon>
    </lineage>
</organism>
<dbReference type="AlphaFoldDB" id="A0A7E6EG63"/>
<proteinExistence type="predicted"/>
<gene>
    <name evidence="4 5" type="primary">LOC118761014</name>
</gene>
<protein>
    <submittedName>
        <fullName evidence="4 5">Uncharacterized protein LOC118761014 isoform X1</fullName>
    </submittedName>
</protein>
<feature type="signal peptide" evidence="2">
    <location>
        <begin position="1"/>
        <end position="20"/>
    </location>
</feature>
<keyword evidence="2" id="KW-0732">Signal</keyword>
<dbReference type="KEGG" id="osn:118761014"/>
<feature type="region of interest" description="Disordered" evidence="1">
    <location>
        <begin position="128"/>
        <end position="150"/>
    </location>
</feature>
<accession>A0A7E6EG63</accession>
<reference evidence="4 5" key="1">
    <citation type="submission" date="2025-08" db="UniProtKB">
        <authorList>
            <consortium name="RefSeq"/>
        </authorList>
    </citation>
    <scope>IDENTIFICATION</scope>
</reference>
<dbReference type="Proteomes" id="UP000515154">
    <property type="component" value="Unplaced"/>
</dbReference>
<evidence type="ECO:0000256" key="2">
    <source>
        <dbReference type="SAM" id="SignalP"/>
    </source>
</evidence>
<evidence type="ECO:0000256" key="1">
    <source>
        <dbReference type="SAM" id="MobiDB-lite"/>
    </source>
</evidence>
<evidence type="ECO:0000313" key="3">
    <source>
        <dbReference type="Proteomes" id="UP000515154"/>
    </source>
</evidence>
<dbReference type="RefSeq" id="XP_036354546.1">
    <property type="nucleotide sequence ID" value="XM_036498653.1"/>
</dbReference>
<evidence type="ECO:0000313" key="5">
    <source>
        <dbReference type="RefSeq" id="XP_036354546.1"/>
    </source>
</evidence>
<sequence>MCRQGVFFIVAMCFVVFVQSFDVKTFCKTRCAVGRGGNLCRCNAFHFAGKRSDGQYKRQEFGTINTDDNYNPFQSYFENLSGSLPIQRQSAQQNDYDDNDATTGNQMLYPVRDEALFRRAISEQMNSNDQLLPGDIRIPNSNTRSQKEGSRLQNLLQKQYKRYKNDSNNNNNNLSGVLPIDVNDFNDRSARLRNTLHHTDNHWTAVVLVHRFERCFIKQIDVSILFSNLVLLINSGHLFYRSLMSNR</sequence>
<dbReference type="RefSeq" id="XP_036354545.1">
    <property type="nucleotide sequence ID" value="XM_036498652.1"/>
</dbReference>
<name>A0A7E6EG63_9MOLL</name>
<feature type="chain" id="PRO_5045019808" evidence="2">
    <location>
        <begin position="21"/>
        <end position="247"/>
    </location>
</feature>
<keyword evidence="3" id="KW-1185">Reference proteome</keyword>